<dbReference type="GO" id="GO:0005886">
    <property type="term" value="C:plasma membrane"/>
    <property type="evidence" value="ECO:0007669"/>
    <property type="project" value="UniProtKB-SubCell"/>
</dbReference>
<feature type="transmembrane region" description="Helical" evidence="9">
    <location>
        <begin position="184"/>
        <end position="209"/>
    </location>
</feature>
<feature type="transmembrane region" description="Helical" evidence="9">
    <location>
        <begin position="29"/>
        <end position="47"/>
    </location>
</feature>
<dbReference type="PANTHER" id="PTHR23501">
    <property type="entry name" value="MAJOR FACILITATOR SUPERFAMILY"/>
    <property type="match status" value="1"/>
</dbReference>
<feature type="transmembrane region" description="Helical" evidence="9">
    <location>
        <begin position="156"/>
        <end position="178"/>
    </location>
</feature>
<dbReference type="InterPro" id="IPR011701">
    <property type="entry name" value="MFS"/>
</dbReference>
<feature type="transmembrane region" description="Helical" evidence="9">
    <location>
        <begin position="221"/>
        <end position="241"/>
    </location>
</feature>
<dbReference type="PANTHER" id="PTHR23501:SF197">
    <property type="entry name" value="COMD"/>
    <property type="match status" value="1"/>
</dbReference>
<keyword evidence="3" id="KW-0813">Transport</keyword>
<evidence type="ECO:0000256" key="6">
    <source>
        <dbReference type="ARBA" id="ARBA00022989"/>
    </source>
</evidence>
<evidence type="ECO:0000256" key="4">
    <source>
        <dbReference type="ARBA" id="ARBA00022475"/>
    </source>
</evidence>
<dbReference type="Gene3D" id="1.20.1720.10">
    <property type="entry name" value="Multidrug resistance protein D"/>
    <property type="match status" value="1"/>
</dbReference>
<dbReference type="Gene3D" id="1.20.1250.20">
    <property type="entry name" value="MFS general substrate transporter like domains"/>
    <property type="match status" value="1"/>
</dbReference>
<dbReference type="InterPro" id="IPR036259">
    <property type="entry name" value="MFS_trans_sf"/>
</dbReference>
<proteinExistence type="inferred from homology"/>
<evidence type="ECO:0000256" key="7">
    <source>
        <dbReference type="ARBA" id="ARBA00023136"/>
    </source>
</evidence>
<organism evidence="11 12">
    <name type="scientific">Brevibacterium casei</name>
    <dbReference type="NCBI Taxonomy" id="33889"/>
    <lineage>
        <taxon>Bacteria</taxon>
        <taxon>Bacillati</taxon>
        <taxon>Actinomycetota</taxon>
        <taxon>Actinomycetes</taxon>
        <taxon>Micrococcales</taxon>
        <taxon>Brevibacteriaceae</taxon>
        <taxon>Brevibacterium</taxon>
    </lineage>
</organism>
<dbReference type="InterPro" id="IPR020846">
    <property type="entry name" value="MFS_dom"/>
</dbReference>
<feature type="transmembrane region" description="Helical" evidence="9">
    <location>
        <begin position="98"/>
        <end position="117"/>
    </location>
</feature>
<feature type="transmembrane region" description="Helical" evidence="9">
    <location>
        <begin position="498"/>
        <end position="516"/>
    </location>
</feature>
<feature type="transmembrane region" description="Helical" evidence="9">
    <location>
        <begin position="354"/>
        <end position="373"/>
    </location>
</feature>
<keyword evidence="4" id="KW-1003">Cell membrane</keyword>
<feature type="compositionally biased region" description="Polar residues" evidence="8">
    <location>
        <begin position="1"/>
        <end position="12"/>
    </location>
</feature>
<dbReference type="Pfam" id="PF07690">
    <property type="entry name" value="MFS_1"/>
    <property type="match status" value="1"/>
</dbReference>
<accession>A0A7T3ZY15</accession>
<feature type="region of interest" description="Disordered" evidence="8">
    <location>
        <begin position="1"/>
        <end position="21"/>
    </location>
</feature>
<dbReference type="NCBIfam" id="TIGR00711">
    <property type="entry name" value="efflux_EmrB"/>
    <property type="match status" value="1"/>
</dbReference>
<comment type="subcellular location">
    <subcellularLocation>
        <location evidence="1">Cell membrane</location>
        <topology evidence="1">Multi-pass membrane protein</topology>
    </subcellularLocation>
</comment>
<feature type="transmembrane region" description="Helical" evidence="9">
    <location>
        <begin position="247"/>
        <end position="268"/>
    </location>
</feature>
<evidence type="ECO:0000313" key="12">
    <source>
        <dbReference type="Proteomes" id="UP000595374"/>
    </source>
</evidence>
<dbReference type="PROSITE" id="PS50850">
    <property type="entry name" value="MFS"/>
    <property type="match status" value="1"/>
</dbReference>
<dbReference type="InterPro" id="IPR004638">
    <property type="entry name" value="EmrB-like"/>
</dbReference>
<dbReference type="CDD" id="cd17502">
    <property type="entry name" value="MFS_Azr1_MDR_like"/>
    <property type="match status" value="1"/>
</dbReference>
<dbReference type="Proteomes" id="UP000595374">
    <property type="component" value="Chromosome"/>
</dbReference>
<feature type="transmembrane region" description="Helical" evidence="9">
    <location>
        <begin position="425"/>
        <end position="444"/>
    </location>
</feature>
<keyword evidence="6 9" id="KW-1133">Transmembrane helix</keyword>
<comment type="similarity">
    <text evidence="2">Belongs to the major facilitator superfamily. TCR/Tet family.</text>
</comment>
<dbReference type="EMBL" id="CP065989">
    <property type="protein sequence ID" value="QQB13779.1"/>
    <property type="molecule type" value="Genomic_DNA"/>
</dbReference>
<dbReference type="PRINTS" id="PR01036">
    <property type="entry name" value="TCRTETB"/>
</dbReference>
<evidence type="ECO:0000256" key="9">
    <source>
        <dbReference type="SAM" id="Phobius"/>
    </source>
</evidence>
<evidence type="ECO:0000256" key="3">
    <source>
        <dbReference type="ARBA" id="ARBA00022448"/>
    </source>
</evidence>
<dbReference type="SUPFAM" id="SSF103473">
    <property type="entry name" value="MFS general substrate transporter"/>
    <property type="match status" value="1"/>
</dbReference>
<feature type="domain" description="Major facilitator superfamily (MFS) profile" evidence="10">
    <location>
        <begin position="33"/>
        <end position="521"/>
    </location>
</feature>
<protein>
    <submittedName>
        <fullName evidence="11">MFS transporter</fullName>
    </submittedName>
</protein>
<feature type="transmembrane region" description="Helical" evidence="9">
    <location>
        <begin position="385"/>
        <end position="404"/>
    </location>
</feature>
<sequence length="589" mass="62777">MRAESQDMTQTAAEPENHTNDAAPMTTSAIILLFVGLMIAMFMFSLNQTVLATALPTIVGELDGVDQMLWVSTAFMLASTIMMPIYGKVGDLFGRKPLFMFAISCFLAGSVFALLAQDMSLLIFGRVLQGIGGGGMMILSQSIIASVVPPRERGKYMGIMGSAFAVSSVAGPLIGGWLTEGPGWRWAFAINFPLGIIALIAAAVFLKIPKQTHGPRPKIDVGGMALISVITSCIVLVSAWGGHDYAWGSWQINGLIVVGALAIIAFVIVEAKVSEPVIPLWLFRNRDFLLSTIAGLFIGVSMFGVLSYMPTYLQMVHGIDATVAGLMMVPMMGTMLISSTLTGFVVARTGKYKRYPLTGILLIGVSLILLSTLEADSPVWEPMVGLALLGLGLGLSMQILVLVVQNAFPVEMVGTATASNNYFRQVGATLGMAFIGSVFTQRLLENIESGIRSLAASNPNVELPQISSTGLTPQIVGDLPEPIHTLIITAYNDALVPLFLWVAPLAFLGFVILLFLPNTPLASTLKSQDAAAREHVVTHEHAAEVPVDADSSLREPSDSLAVPLTTKDSTDDDTDDSQPARQPGSRPAH</sequence>
<feature type="transmembrane region" description="Helical" evidence="9">
    <location>
        <begin position="123"/>
        <end position="144"/>
    </location>
</feature>
<reference evidence="11 12" key="1">
    <citation type="submission" date="2020-12" db="EMBL/GenBank/DDBJ databases">
        <title>FDA dAtabase for Regulatory Grade micrObial Sequences (FDA-ARGOS): Supporting development and validation of Infectious Disease Dx tests.</title>
        <authorList>
            <person name="Sproer C."/>
            <person name="Gronow S."/>
            <person name="Severitt S."/>
            <person name="Schroder I."/>
            <person name="Tallon L."/>
            <person name="Sadzewicz L."/>
            <person name="Zhao X."/>
            <person name="Boylan J."/>
            <person name="Ott S."/>
            <person name="Bowen H."/>
            <person name="Vavikolanu K."/>
            <person name="Mehta A."/>
            <person name="Aluvathingal J."/>
            <person name="Nadendla S."/>
            <person name="Lowell S."/>
            <person name="Myers T."/>
            <person name="Yan Y."/>
            <person name="Sichtig H."/>
        </authorList>
    </citation>
    <scope>NUCLEOTIDE SEQUENCE [LARGE SCALE GENOMIC DNA]</scope>
    <source>
        <strain evidence="11 12">FDAARGOS_990</strain>
    </source>
</reference>
<gene>
    <name evidence="11" type="ORF">I6H47_13430</name>
</gene>
<evidence type="ECO:0000256" key="2">
    <source>
        <dbReference type="ARBA" id="ARBA00007520"/>
    </source>
</evidence>
<evidence type="ECO:0000256" key="1">
    <source>
        <dbReference type="ARBA" id="ARBA00004651"/>
    </source>
</evidence>
<feature type="transmembrane region" description="Helical" evidence="9">
    <location>
        <begin position="288"/>
        <end position="309"/>
    </location>
</feature>
<dbReference type="AlphaFoldDB" id="A0A7T3ZY15"/>
<feature type="transmembrane region" description="Helical" evidence="9">
    <location>
        <begin position="67"/>
        <end position="86"/>
    </location>
</feature>
<feature type="transmembrane region" description="Helical" evidence="9">
    <location>
        <begin position="321"/>
        <end position="347"/>
    </location>
</feature>
<evidence type="ECO:0000256" key="8">
    <source>
        <dbReference type="SAM" id="MobiDB-lite"/>
    </source>
</evidence>
<feature type="region of interest" description="Disordered" evidence="8">
    <location>
        <begin position="544"/>
        <end position="589"/>
    </location>
</feature>
<evidence type="ECO:0000256" key="5">
    <source>
        <dbReference type="ARBA" id="ARBA00022692"/>
    </source>
</evidence>
<keyword evidence="5 9" id="KW-0812">Transmembrane</keyword>
<dbReference type="GO" id="GO:0022857">
    <property type="term" value="F:transmembrane transporter activity"/>
    <property type="evidence" value="ECO:0007669"/>
    <property type="project" value="InterPro"/>
</dbReference>
<evidence type="ECO:0000259" key="10">
    <source>
        <dbReference type="PROSITE" id="PS50850"/>
    </source>
</evidence>
<name>A0A7T3ZY15_9MICO</name>
<dbReference type="FunFam" id="1.20.1720.10:FF:000004">
    <property type="entry name" value="EmrB/QacA family drug resistance transporter"/>
    <property type="match status" value="1"/>
</dbReference>
<evidence type="ECO:0000313" key="11">
    <source>
        <dbReference type="EMBL" id="QQB13779.1"/>
    </source>
</evidence>
<keyword evidence="7 9" id="KW-0472">Membrane</keyword>